<dbReference type="OrthoDB" id="9797568at2"/>
<dbReference type="InterPro" id="IPR018445">
    <property type="entry name" value="Put_Phosphate_transp_reg"/>
</dbReference>
<dbReference type="InterPro" id="IPR052912">
    <property type="entry name" value="UPF0111_domain"/>
</dbReference>
<dbReference type="EMBL" id="DYWQ01000090">
    <property type="protein sequence ID" value="HJF45348.1"/>
    <property type="molecule type" value="Genomic_DNA"/>
</dbReference>
<sequence>MPRIKKEDEFYTMLKEFAALITEAANAYNAIIAEFPESMSSIPQMKVYESTCDERVKAIMAKLYTSFITPIDREDISSLALAMDDVVDSMYGVAVRLDLFNLSDLRLEAKQISELTVHAVTEMQEMINHLPDYKKDRIVLEKAIEIGTVEDEGDTVYQKALRRLFSDEEDASGKYAVSWLRIFDRMELCLDACDRVSGIVRDIIMKDA</sequence>
<evidence type="ECO:0000313" key="2">
    <source>
        <dbReference type="EMBL" id="HJF45348.1"/>
    </source>
</evidence>
<protein>
    <submittedName>
        <fullName evidence="2">DUF47 family protein</fullName>
    </submittedName>
</protein>
<comment type="caution">
    <text evidence="2">The sequence shown here is derived from an EMBL/GenBank/DDBJ whole genome shotgun (WGS) entry which is preliminary data.</text>
</comment>
<dbReference type="Pfam" id="PF01865">
    <property type="entry name" value="PhoU_div"/>
    <property type="match status" value="1"/>
</dbReference>
<dbReference type="Gene3D" id="1.20.58.220">
    <property type="entry name" value="Phosphate transport system protein phou homolog 2, domain 2"/>
    <property type="match status" value="1"/>
</dbReference>
<organism evidence="2 3">
    <name type="scientific">Thermophilibacter provencensis</name>
    <dbReference type="NCBI Taxonomy" id="1852386"/>
    <lineage>
        <taxon>Bacteria</taxon>
        <taxon>Bacillati</taxon>
        <taxon>Actinomycetota</taxon>
        <taxon>Coriobacteriia</taxon>
        <taxon>Coriobacteriales</taxon>
        <taxon>Atopobiaceae</taxon>
        <taxon>Thermophilibacter</taxon>
    </lineage>
</organism>
<gene>
    <name evidence="2" type="ORF">K8U72_06140</name>
</gene>
<dbReference type="PANTHER" id="PTHR37298:SF1">
    <property type="entry name" value="UPF0111 PROTEIN YKAA"/>
    <property type="match status" value="1"/>
</dbReference>
<dbReference type="PANTHER" id="PTHR37298">
    <property type="entry name" value="UPF0111 PROTEIN YKAA"/>
    <property type="match status" value="1"/>
</dbReference>
<comment type="similarity">
    <text evidence="1">Belongs to the UPF0111 family.</text>
</comment>
<dbReference type="RefSeq" id="WP_075279733.1">
    <property type="nucleotide sequence ID" value="NZ_CALUGK010000010.1"/>
</dbReference>
<dbReference type="Proteomes" id="UP000697330">
    <property type="component" value="Unassembled WGS sequence"/>
</dbReference>
<accession>A0A921GFX1</accession>
<reference evidence="2" key="2">
    <citation type="submission" date="2021-09" db="EMBL/GenBank/DDBJ databases">
        <authorList>
            <person name="Gilroy R."/>
        </authorList>
    </citation>
    <scope>NUCLEOTIDE SEQUENCE</scope>
    <source>
        <strain evidence="2">CHK124-7917</strain>
    </source>
</reference>
<dbReference type="AlphaFoldDB" id="A0A921GFX1"/>
<evidence type="ECO:0000256" key="1">
    <source>
        <dbReference type="ARBA" id="ARBA00008591"/>
    </source>
</evidence>
<reference evidence="2" key="1">
    <citation type="journal article" date="2021" name="PeerJ">
        <title>Extensive microbial diversity within the chicken gut microbiome revealed by metagenomics and culture.</title>
        <authorList>
            <person name="Gilroy R."/>
            <person name="Ravi A."/>
            <person name="Getino M."/>
            <person name="Pursley I."/>
            <person name="Horton D.L."/>
            <person name="Alikhan N.F."/>
            <person name="Baker D."/>
            <person name="Gharbi K."/>
            <person name="Hall N."/>
            <person name="Watson M."/>
            <person name="Adriaenssens E.M."/>
            <person name="Foster-Nyarko E."/>
            <person name="Jarju S."/>
            <person name="Secka A."/>
            <person name="Antonio M."/>
            <person name="Oren A."/>
            <person name="Chaudhuri R.R."/>
            <person name="La Ragione R."/>
            <person name="Hildebrand F."/>
            <person name="Pallen M.J."/>
        </authorList>
    </citation>
    <scope>NUCLEOTIDE SEQUENCE</scope>
    <source>
        <strain evidence="2">CHK124-7917</strain>
    </source>
</reference>
<dbReference type="InterPro" id="IPR038078">
    <property type="entry name" value="PhoU-like_sf"/>
</dbReference>
<proteinExistence type="inferred from homology"/>
<evidence type="ECO:0000313" key="3">
    <source>
        <dbReference type="Proteomes" id="UP000697330"/>
    </source>
</evidence>
<name>A0A921GFX1_9ACTN</name>